<proteinExistence type="predicted"/>
<protein>
    <submittedName>
        <fullName evidence="2">Uncharacterized protein</fullName>
    </submittedName>
</protein>
<evidence type="ECO:0000256" key="1">
    <source>
        <dbReference type="SAM" id="Phobius"/>
    </source>
</evidence>
<keyword evidence="3" id="KW-1185">Reference proteome</keyword>
<keyword evidence="1" id="KW-1133">Transmembrane helix</keyword>
<dbReference type="EMBL" id="JACOFU010000002">
    <property type="protein sequence ID" value="MBC3831051.1"/>
    <property type="molecule type" value="Genomic_DNA"/>
</dbReference>
<gene>
    <name evidence="2" type="ORF">H8K33_05995</name>
</gene>
<organism evidence="2 3">
    <name type="scientific">Undibacterium amnicola</name>
    <dbReference type="NCBI Taxonomy" id="1834038"/>
    <lineage>
        <taxon>Bacteria</taxon>
        <taxon>Pseudomonadati</taxon>
        <taxon>Pseudomonadota</taxon>
        <taxon>Betaproteobacteria</taxon>
        <taxon>Burkholderiales</taxon>
        <taxon>Oxalobacteraceae</taxon>
        <taxon>Undibacterium</taxon>
    </lineage>
</organism>
<feature type="transmembrane region" description="Helical" evidence="1">
    <location>
        <begin position="58"/>
        <end position="77"/>
    </location>
</feature>
<evidence type="ECO:0000313" key="2">
    <source>
        <dbReference type="EMBL" id="MBC3831051.1"/>
    </source>
</evidence>
<reference evidence="2 3" key="1">
    <citation type="submission" date="2020-08" db="EMBL/GenBank/DDBJ databases">
        <title>Novel species isolated from subtropical streams in China.</title>
        <authorList>
            <person name="Lu H."/>
        </authorList>
    </citation>
    <scope>NUCLEOTIDE SEQUENCE [LARGE SCALE GENOMIC DNA]</scope>
    <source>
        <strain evidence="2 3">KCTC 52442</strain>
    </source>
</reference>
<comment type="caution">
    <text evidence="2">The sequence shown here is derived from an EMBL/GenBank/DDBJ whole genome shotgun (WGS) entry which is preliminary data.</text>
</comment>
<dbReference type="RefSeq" id="WP_186890084.1">
    <property type="nucleotide sequence ID" value="NZ_JACOFU010000002.1"/>
</dbReference>
<keyword evidence="1" id="KW-0472">Membrane</keyword>
<feature type="transmembrane region" description="Helical" evidence="1">
    <location>
        <begin position="89"/>
        <end position="107"/>
    </location>
</feature>
<evidence type="ECO:0000313" key="3">
    <source>
        <dbReference type="Proteomes" id="UP000643610"/>
    </source>
</evidence>
<accession>A0ABR6XNM9</accession>
<sequence>MSKKFWLASYELFPAEFRGWIRSFLQIQKACWRNSSITLETTKTNEFTYLKNGMYSSLFAIAVVSCLGEIPFSLLLVNLLKLNPSTSNIIHLVTILAAILTITSLIGDKRLMGKAVHTIENNILVLQLGARAKAKIPLCAIAQVALFDPRNMPLLGSNIGSIKITPFDSPNIILQLKPTIDQGNQIYFEEFSSIRPDIRTVYLYVDSPAKLLNALAAIESA</sequence>
<name>A0ABR6XNM9_9BURK</name>
<dbReference type="Proteomes" id="UP000643610">
    <property type="component" value="Unassembled WGS sequence"/>
</dbReference>
<keyword evidence="1" id="KW-0812">Transmembrane</keyword>